<dbReference type="EC" id="4.2.2.-" evidence="4"/>
<dbReference type="GO" id="GO:0008932">
    <property type="term" value="F:lytic endotransglycosylase activity"/>
    <property type="evidence" value="ECO:0007669"/>
    <property type="project" value="UniProtKB-UniRule"/>
</dbReference>
<keyword evidence="8" id="KW-1185">Reference proteome</keyword>
<keyword evidence="3 4" id="KW-0961">Cell wall biogenesis/degradation</keyword>
<keyword evidence="4" id="KW-1003">Cell membrane</keyword>
<dbReference type="InterPro" id="IPR012997">
    <property type="entry name" value="RplA"/>
</dbReference>
<dbReference type="InterPro" id="IPR034718">
    <property type="entry name" value="RlpA"/>
</dbReference>
<evidence type="ECO:0000256" key="1">
    <source>
        <dbReference type="ARBA" id="ARBA00022729"/>
    </source>
</evidence>
<evidence type="ECO:0000256" key="3">
    <source>
        <dbReference type="ARBA" id="ARBA00023316"/>
    </source>
</evidence>
<dbReference type="GO" id="GO:0000270">
    <property type="term" value="P:peptidoglycan metabolic process"/>
    <property type="evidence" value="ECO:0007669"/>
    <property type="project" value="UniProtKB-UniRule"/>
</dbReference>
<dbReference type="HAMAP" id="MF_02071">
    <property type="entry name" value="RlpA"/>
    <property type="match status" value="1"/>
</dbReference>
<keyword evidence="1" id="KW-0732">Signal</keyword>
<gene>
    <name evidence="4" type="primary">rlpA</name>
    <name evidence="7" type="ORF">DS2_17742</name>
</gene>
<sequence length="267" mass="29549">MKTLVANIGWIRFIGCTLLLLSGCQATQQSDSRYTIKQDTAPTRVPLAHETIDPTPIYEQPSRGGNKNYTVWGKDYQVLPTAEGFIETGIASWYGKKFHGHLTSNGEVYDMYSMSAAHKNLPLPTYVRVTNLDNGRKAVVRVNDRGPFHPGRIIDLSYAAAYKLGVTQTGTAKVKIEALHSAPGYYIQVEKGQLKNTLEEKSTAIAALFQLPTKIVENSGTFHLIAGPMEEQAQAQQLVADLIRSGYVNAQEFTNIRPVHELPEQSQ</sequence>
<feature type="domain" description="RlpA-like protein double-psi beta-barrel" evidence="6">
    <location>
        <begin position="87"/>
        <end position="176"/>
    </location>
</feature>
<dbReference type="GO" id="GO:0005886">
    <property type="term" value="C:plasma membrane"/>
    <property type="evidence" value="ECO:0007669"/>
    <property type="project" value="UniProtKB-SubCell"/>
</dbReference>
<accession>W7QJN8</accession>
<dbReference type="AlphaFoldDB" id="W7QJN8"/>
<dbReference type="OrthoDB" id="9779128at2"/>
<dbReference type="GO" id="GO:0071555">
    <property type="term" value="P:cell wall organization"/>
    <property type="evidence" value="ECO:0007669"/>
    <property type="project" value="UniProtKB-KW"/>
</dbReference>
<dbReference type="InterPro" id="IPR036908">
    <property type="entry name" value="RlpA-like_sf"/>
</dbReference>
<dbReference type="FunFam" id="2.40.40.10:FF:000003">
    <property type="entry name" value="Endolytic peptidoglycan transglycosylase RlpA"/>
    <property type="match status" value="1"/>
</dbReference>
<dbReference type="PATRIC" id="fig|1328313.3.peg.3629"/>
<dbReference type="STRING" id="1328313.DS2_17742"/>
<comment type="function">
    <text evidence="4">Lytic transglycosylase with a strong preference for naked glycan strands that lack stem peptides.</text>
</comment>
<keyword evidence="4 7" id="KW-0449">Lipoprotein</keyword>
<dbReference type="PANTHER" id="PTHR34183">
    <property type="entry name" value="ENDOLYTIC PEPTIDOGLYCAN TRANSGLYCOSYLASE RLPA"/>
    <property type="match status" value="1"/>
</dbReference>
<comment type="caution">
    <text evidence="7">The sequence shown here is derived from an EMBL/GenBank/DDBJ whole genome shotgun (WGS) entry which is preliminary data.</text>
</comment>
<evidence type="ECO:0000313" key="7">
    <source>
        <dbReference type="EMBL" id="EWH08353.1"/>
    </source>
</evidence>
<organism evidence="7 8">
    <name type="scientific">Catenovulum agarivorans DS-2</name>
    <dbReference type="NCBI Taxonomy" id="1328313"/>
    <lineage>
        <taxon>Bacteria</taxon>
        <taxon>Pseudomonadati</taxon>
        <taxon>Pseudomonadota</taxon>
        <taxon>Gammaproteobacteria</taxon>
        <taxon>Alteromonadales</taxon>
        <taxon>Alteromonadaceae</taxon>
        <taxon>Catenovulum</taxon>
    </lineage>
</organism>
<dbReference type="PANTHER" id="PTHR34183:SF1">
    <property type="entry name" value="ENDOLYTIC PEPTIDOGLYCAN TRANSGLYCOSYLASE RLPA"/>
    <property type="match status" value="1"/>
</dbReference>
<name>W7QJN8_9ALTE</name>
<comment type="similarity">
    <text evidence="4 5">Belongs to the RlpA family.</text>
</comment>
<dbReference type="Pfam" id="PF03330">
    <property type="entry name" value="DPBB_1"/>
    <property type="match status" value="1"/>
</dbReference>
<keyword evidence="2 4" id="KW-0456">Lyase</keyword>
<evidence type="ECO:0000259" key="6">
    <source>
        <dbReference type="Pfam" id="PF03330"/>
    </source>
</evidence>
<evidence type="ECO:0000313" key="8">
    <source>
        <dbReference type="Proteomes" id="UP000019276"/>
    </source>
</evidence>
<proteinExistence type="inferred from homology"/>
<dbReference type="SUPFAM" id="SSF50685">
    <property type="entry name" value="Barwin-like endoglucanases"/>
    <property type="match status" value="1"/>
</dbReference>
<dbReference type="eggNOG" id="COG0797">
    <property type="taxonomic scope" value="Bacteria"/>
</dbReference>
<dbReference type="NCBIfam" id="TIGR00413">
    <property type="entry name" value="rlpA"/>
    <property type="match status" value="1"/>
</dbReference>
<dbReference type="InterPro" id="IPR009009">
    <property type="entry name" value="RlpA-like_DPBB"/>
</dbReference>
<dbReference type="PROSITE" id="PS51257">
    <property type="entry name" value="PROKAR_LIPOPROTEIN"/>
    <property type="match status" value="1"/>
</dbReference>
<evidence type="ECO:0000256" key="5">
    <source>
        <dbReference type="RuleBase" id="RU003495"/>
    </source>
</evidence>
<comment type="subcellular location">
    <subcellularLocation>
        <location evidence="4">Cell membrane</location>
        <topology evidence="4">Lipid-anchor</topology>
    </subcellularLocation>
</comment>
<evidence type="ECO:0000256" key="2">
    <source>
        <dbReference type="ARBA" id="ARBA00023239"/>
    </source>
</evidence>
<dbReference type="EMBL" id="ARZY01000049">
    <property type="protein sequence ID" value="EWH08353.1"/>
    <property type="molecule type" value="Genomic_DNA"/>
</dbReference>
<dbReference type="Gene3D" id="2.40.40.10">
    <property type="entry name" value="RlpA-like domain"/>
    <property type="match status" value="1"/>
</dbReference>
<dbReference type="GO" id="GO:0009279">
    <property type="term" value="C:cell outer membrane"/>
    <property type="evidence" value="ECO:0007669"/>
    <property type="project" value="TreeGrafter"/>
</dbReference>
<evidence type="ECO:0000256" key="4">
    <source>
        <dbReference type="HAMAP-Rule" id="MF_02071"/>
    </source>
</evidence>
<dbReference type="Proteomes" id="UP000019276">
    <property type="component" value="Unassembled WGS sequence"/>
</dbReference>
<keyword evidence="4" id="KW-0472">Membrane</keyword>
<reference evidence="7 8" key="1">
    <citation type="journal article" date="2014" name="Genome Announc.">
        <title>Draft Genome Sequence of the Agar-Degrading Bacterium Catenovulum sp. Strain DS-2, Isolated from Intestines of Haliotis diversicolor.</title>
        <authorList>
            <person name="Shan D."/>
            <person name="Li X."/>
            <person name="Gu Z."/>
            <person name="Wei G."/>
            <person name="Gao Z."/>
            <person name="Shao Z."/>
        </authorList>
    </citation>
    <scope>NUCLEOTIDE SEQUENCE [LARGE SCALE GENOMIC DNA]</scope>
    <source>
        <strain evidence="7 8">DS-2</strain>
    </source>
</reference>
<protein>
    <recommendedName>
        <fullName evidence="4">Endolytic peptidoglycan transglycosylase RlpA</fullName>
        <ecNumber evidence="4">4.2.2.-</ecNumber>
    </recommendedName>
</protein>
<keyword evidence="4" id="KW-0564">Palmitate</keyword>
<dbReference type="CDD" id="cd22268">
    <property type="entry name" value="DPBB_RlpA-like"/>
    <property type="match status" value="1"/>
</dbReference>